<evidence type="ECO:0000256" key="1">
    <source>
        <dbReference type="ARBA" id="ARBA00001941"/>
    </source>
</evidence>
<dbReference type="PANTHER" id="PTHR46471:SF2">
    <property type="entry name" value="CHITIN DEACETYLASE-RELATED"/>
    <property type="match status" value="1"/>
</dbReference>
<evidence type="ECO:0000313" key="9">
    <source>
        <dbReference type="EMBL" id="KAK9766612.1"/>
    </source>
</evidence>
<evidence type="ECO:0000256" key="2">
    <source>
        <dbReference type="ARBA" id="ARBA00022723"/>
    </source>
</evidence>
<keyword evidence="3 7" id="KW-0732">Signal</keyword>
<dbReference type="SUPFAM" id="SSF88713">
    <property type="entry name" value="Glycoside hydrolase/deacetylase"/>
    <property type="match status" value="1"/>
</dbReference>
<reference evidence="9 10" key="1">
    <citation type="submission" date="2023-04" db="EMBL/GenBank/DDBJ databases">
        <title>Genome of Basidiobolus ranarum AG-B5.</title>
        <authorList>
            <person name="Stajich J.E."/>
            <person name="Carter-House D."/>
            <person name="Gryganskyi A."/>
        </authorList>
    </citation>
    <scope>NUCLEOTIDE SEQUENCE [LARGE SCALE GENOMIC DNA]</scope>
    <source>
        <strain evidence="9 10">AG-B5</strain>
    </source>
</reference>
<feature type="chain" id="PRO_5045122990" description="NodB homology domain-containing protein" evidence="7">
    <location>
        <begin position="22"/>
        <end position="302"/>
    </location>
</feature>
<evidence type="ECO:0000256" key="3">
    <source>
        <dbReference type="ARBA" id="ARBA00022729"/>
    </source>
</evidence>
<evidence type="ECO:0000256" key="7">
    <source>
        <dbReference type="SAM" id="SignalP"/>
    </source>
</evidence>
<organism evidence="9 10">
    <name type="scientific">Basidiobolus ranarum</name>
    <dbReference type="NCBI Taxonomy" id="34480"/>
    <lineage>
        <taxon>Eukaryota</taxon>
        <taxon>Fungi</taxon>
        <taxon>Fungi incertae sedis</taxon>
        <taxon>Zoopagomycota</taxon>
        <taxon>Entomophthoromycotina</taxon>
        <taxon>Basidiobolomycetes</taxon>
        <taxon>Basidiobolales</taxon>
        <taxon>Basidiobolaceae</taxon>
        <taxon>Basidiobolus</taxon>
    </lineage>
</organism>
<dbReference type="PROSITE" id="PS51677">
    <property type="entry name" value="NODB"/>
    <property type="match status" value="1"/>
</dbReference>
<comment type="cofactor">
    <cofactor evidence="1">
        <name>Co(2+)</name>
        <dbReference type="ChEBI" id="CHEBI:48828"/>
    </cofactor>
</comment>
<evidence type="ECO:0000313" key="10">
    <source>
        <dbReference type="Proteomes" id="UP001479436"/>
    </source>
</evidence>
<evidence type="ECO:0000256" key="6">
    <source>
        <dbReference type="SAM" id="MobiDB-lite"/>
    </source>
</evidence>
<dbReference type="PANTHER" id="PTHR46471">
    <property type="entry name" value="CHITIN DEACETYLASE"/>
    <property type="match status" value="1"/>
</dbReference>
<dbReference type="Gene3D" id="3.20.20.370">
    <property type="entry name" value="Glycoside hydrolase/deacetylase"/>
    <property type="match status" value="1"/>
</dbReference>
<feature type="compositionally biased region" description="Low complexity" evidence="6">
    <location>
        <begin position="241"/>
        <end position="258"/>
    </location>
</feature>
<dbReference type="Proteomes" id="UP001479436">
    <property type="component" value="Unassembled WGS sequence"/>
</dbReference>
<name>A0ABR2WYP5_9FUNG</name>
<evidence type="ECO:0000256" key="4">
    <source>
        <dbReference type="ARBA" id="ARBA00022801"/>
    </source>
</evidence>
<comment type="caution">
    <text evidence="9">The sequence shown here is derived from an EMBL/GenBank/DDBJ whole genome shotgun (WGS) entry which is preliminary data.</text>
</comment>
<feature type="domain" description="NodB homology" evidence="8">
    <location>
        <begin position="36"/>
        <end position="224"/>
    </location>
</feature>
<dbReference type="Pfam" id="PF01522">
    <property type="entry name" value="Polysacc_deac_1"/>
    <property type="match status" value="1"/>
</dbReference>
<feature type="signal peptide" evidence="7">
    <location>
        <begin position="1"/>
        <end position="21"/>
    </location>
</feature>
<accession>A0ABR2WYP5</accession>
<proteinExistence type="predicted"/>
<evidence type="ECO:0000256" key="5">
    <source>
        <dbReference type="ARBA" id="ARBA00023277"/>
    </source>
</evidence>
<keyword evidence="10" id="KW-1185">Reference proteome</keyword>
<keyword evidence="4" id="KW-0378">Hydrolase</keyword>
<protein>
    <recommendedName>
        <fullName evidence="8">NodB homology domain-containing protein</fullName>
    </recommendedName>
</protein>
<feature type="region of interest" description="Disordered" evidence="6">
    <location>
        <begin position="241"/>
        <end position="262"/>
    </location>
</feature>
<sequence>MRSLVIIGWVALQALIFSVNSQDAGEGFIFKCDQPGAFALTFDDGPGLYTTSLLQILREKEIKSTFFLIGKQVAEPAFNKHLKQILDEGHQIGSHTYSHPSLNKISPEMIKVEMFKTEKAIEEASGVVPAMMRPPYGDCSEQCRLVMKELGYLVIQWNIDSRDWSFLEQPSQFDTLKANLLNAATNGNPKVDNFVSLQHEILNFSVERTPEIIDGIKAKGYHFVTVNDCLGNRFPMYKNRSNPPSVNVTTPPSVSSTNQEIVPSGSVVPDVQTKAKTNSSTVVESGSAMALLISAFAFWNRI</sequence>
<evidence type="ECO:0000259" key="8">
    <source>
        <dbReference type="PROSITE" id="PS51677"/>
    </source>
</evidence>
<dbReference type="EMBL" id="JASJQH010000140">
    <property type="protein sequence ID" value="KAK9766612.1"/>
    <property type="molecule type" value="Genomic_DNA"/>
</dbReference>
<keyword evidence="5" id="KW-0119">Carbohydrate metabolism</keyword>
<gene>
    <name evidence="9" type="ORF">K7432_004179</name>
</gene>
<keyword evidence="2" id="KW-0479">Metal-binding</keyword>
<dbReference type="InterPro" id="IPR002509">
    <property type="entry name" value="NODB_dom"/>
</dbReference>
<dbReference type="InterPro" id="IPR011330">
    <property type="entry name" value="Glyco_hydro/deAcase_b/a-brl"/>
</dbReference>